<proteinExistence type="predicted"/>
<dbReference type="EMBL" id="DS022313">
    <property type="protein sequence ID" value="OAJ44844.1"/>
    <property type="molecule type" value="Genomic_DNA"/>
</dbReference>
<name>A0A177WYU0_BATDL</name>
<gene>
    <name evidence="1" type="ORF">BDEG_28032</name>
</gene>
<reference evidence="1 2" key="2">
    <citation type="submission" date="2016-05" db="EMBL/GenBank/DDBJ databases">
        <title>Lineage-specific infection strategies underlie the spectrum of fungal disease in amphibians.</title>
        <authorList>
            <person name="Cuomo C.A."/>
            <person name="Farrer R.A."/>
            <person name="James T."/>
            <person name="Longcore J."/>
            <person name="Birren B."/>
        </authorList>
    </citation>
    <scope>NUCLEOTIDE SEQUENCE [LARGE SCALE GENOMIC DNA]</scope>
    <source>
        <strain evidence="1 2">JEL423</strain>
    </source>
</reference>
<evidence type="ECO:0000313" key="2">
    <source>
        <dbReference type="Proteomes" id="UP000077115"/>
    </source>
</evidence>
<organism evidence="1 2">
    <name type="scientific">Batrachochytrium dendrobatidis (strain JEL423)</name>
    <dbReference type="NCBI Taxonomy" id="403673"/>
    <lineage>
        <taxon>Eukaryota</taxon>
        <taxon>Fungi</taxon>
        <taxon>Fungi incertae sedis</taxon>
        <taxon>Chytridiomycota</taxon>
        <taxon>Chytridiomycota incertae sedis</taxon>
        <taxon>Chytridiomycetes</taxon>
        <taxon>Rhizophydiales</taxon>
        <taxon>Rhizophydiales incertae sedis</taxon>
        <taxon>Batrachochytrium</taxon>
    </lineage>
</organism>
<accession>A0A177WYU0</accession>
<reference evidence="1 2" key="1">
    <citation type="submission" date="2006-10" db="EMBL/GenBank/DDBJ databases">
        <title>The Genome Sequence of Batrachochytrium dendrobatidis JEL423.</title>
        <authorList>
            <consortium name="The Broad Institute Genome Sequencing Platform"/>
            <person name="Birren B."/>
            <person name="Lander E."/>
            <person name="Galagan J."/>
            <person name="Cuomo C."/>
            <person name="Devon K."/>
            <person name="Jaffe D."/>
            <person name="Butler J."/>
            <person name="Alvarez P."/>
            <person name="Gnerre S."/>
            <person name="Grabherr M."/>
            <person name="Kleber M."/>
            <person name="Mauceli E."/>
            <person name="Brockman W."/>
            <person name="Young S."/>
            <person name="LaButti K."/>
            <person name="Sykes S."/>
            <person name="DeCaprio D."/>
            <person name="Crawford M."/>
            <person name="Koehrsen M."/>
            <person name="Engels R."/>
            <person name="Montgomery P."/>
            <person name="Pearson M."/>
            <person name="Howarth C."/>
            <person name="Larson L."/>
            <person name="White J."/>
            <person name="O'Leary S."/>
            <person name="Kodira C."/>
            <person name="Zeng Q."/>
            <person name="Yandava C."/>
            <person name="Alvarado L."/>
            <person name="Longcore J."/>
            <person name="James T."/>
        </authorList>
    </citation>
    <scope>NUCLEOTIDE SEQUENCE [LARGE SCALE GENOMIC DNA]</scope>
    <source>
        <strain evidence="1 2">JEL423</strain>
    </source>
</reference>
<evidence type="ECO:0000313" key="1">
    <source>
        <dbReference type="EMBL" id="OAJ44844.1"/>
    </source>
</evidence>
<sequence length="115" mass="13473">MNQFKFIPFALMSHLYALSEQIVILEQGFFFWSKEYKELLLSQSSGSIQNTVHELSKIQSQPCFSHNDNHLNCDPRHAWVQQEQLRLSNEACIRQIQPSDIAKSRYSPVIPYLLF</sequence>
<dbReference type="AlphaFoldDB" id="A0A177WYU0"/>
<dbReference type="Proteomes" id="UP000077115">
    <property type="component" value="Unassembled WGS sequence"/>
</dbReference>
<protein>
    <submittedName>
        <fullName evidence="1">Uncharacterized protein</fullName>
    </submittedName>
</protein>
<dbReference type="VEuPathDB" id="FungiDB:BDEG_28032"/>